<evidence type="ECO:0000313" key="1">
    <source>
        <dbReference type="EMBL" id="GFY41419.1"/>
    </source>
</evidence>
<dbReference type="EMBL" id="BMAV01002488">
    <property type="protein sequence ID" value="GFY41419.1"/>
    <property type="molecule type" value="Genomic_DNA"/>
</dbReference>
<evidence type="ECO:0000313" key="2">
    <source>
        <dbReference type="Proteomes" id="UP000886998"/>
    </source>
</evidence>
<gene>
    <name evidence="1" type="ORF">TNIN_334851</name>
</gene>
<comment type="caution">
    <text evidence="1">The sequence shown here is derived from an EMBL/GenBank/DDBJ whole genome shotgun (WGS) entry which is preliminary data.</text>
</comment>
<keyword evidence="2" id="KW-1185">Reference proteome</keyword>
<dbReference type="Proteomes" id="UP000886998">
    <property type="component" value="Unassembled WGS sequence"/>
</dbReference>
<proteinExistence type="predicted"/>
<organism evidence="1 2">
    <name type="scientific">Trichonephila inaurata madagascariensis</name>
    <dbReference type="NCBI Taxonomy" id="2747483"/>
    <lineage>
        <taxon>Eukaryota</taxon>
        <taxon>Metazoa</taxon>
        <taxon>Ecdysozoa</taxon>
        <taxon>Arthropoda</taxon>
        <taxon>Chelicerata</taxon>
        <taxon>Arachnida</taxon>
        <taxon>Araneae</taxon>
        <taxon>Araneomorphae</taxon>
        <taxon>Entelegynae</taxon>
        <taxon>Araneoidea</taxon>
        <taxon>Nephilidae</taxon>
        <taxon>Trichonephila</taxon>
        <taxon>Trichonephila inaurata</taxon>
    </lineage>
</organism>
<name>A0A8X7BTF8_9ARAC</name>
<protein>
    <submittedName>
        <fullName evidence="1">Uncharacterized protein</fullName>
    </submittedName>
</protein>
<reference evidence="1" key="1">
    <citation type="submission" date="2020-08" db="EMBL/GenBank/DDBJ databases">
        <title>Multicomponent nature underlies the extraordinary mechanical properties of spider dragline silk.</title>
        <authorList>
            <person name="Kono N."/>
            <person name="Nakamura H."/>
            <person name="Mori M."/>
            <person name="Yoshida Y."/>
            <person name="Ohtoshi R."/>
            <person name="Malay A.D."/>
            <person name="Moran D.A.P."/>
            <person name="Tomita M."/>
            <person name="Numata K."/>
            <person name="Arakawa K."/>
        </authorList>
    </citation>
    <scope>NUCLEOTIDE SEQUENCE</scope>
</reference>
<dbReference type="AlphaFoldDB" id="A0A8X7BTF8"/>
<accession>A0A8X7BTF8</accession>
<sequence length="70" mass="7911">MDSEKDVMGPQERDNSPLHWGQMVIDEPNHAGGFCSDLRPRSDDKLHYCSNQIESIRVEEGPGLEIGSWI</sequence>